<dbReference type="RefSeq" id="WP_149567471.1">
    <property type="nucleotide sequence ID" value="NZ_CP035807.1"/>
</dbReference>
<name>A0A5C1Q812_9SPIO</name>
<accession>A0A5C1Q812</accession>
<sequence length="86" mass="10010">MYNELNIYNSHLQLVYSIEEIKLLDPLNSLGLSTVHKAFKFSGRFLFFDICFPDNSLESYKTIIFDLKEGKSYITNDVNTELVGFF</sequence>
<dbReference type="Proteomes" id="UP000323824">
    <property type="component" value="Chromosome"/>
</dbReference>
<reference evidence="1 2" key="1">
    <citation type="submission" date="2019-02" db="EMBL/GenBank/DDBJ databases">
        <authorList>
            <person name="Fomenkov A."/>
            <person name="Dubinina G."/>
            <person name="Grabovich M."/>
            <person name="Vincze T."/>
            <person name="Roberts R.J."/>
        </authorList>
    </citation>
    <scope>NUCLEOTIDE SEQUENCE [LARGE SCALE GENOMIC DNA]</scope>
    <source>
        <strain evidence="1 2">P</strain>
    </source>
</reference>
<evidence type="ECO:0000313" key="1">
    <source>
        <dbReference type="EMBL" id="QEN04223.1"/>
    </source>
</evidence>
<dbReference type="EMBL" id="CP035807">
    <property type="protein sequence ID" value="QEN04223.1"/>
    <property type="molecule type" value="Genomic_DNA"/>
</dbReference>
<keyword evidence="2" id="KW-1185">Reference proteome</keyword>
<protein>
    <submittedName>
        <fullName evidence="1">Uncharacterized protein</fullName>
    </submittedName>
</protein>
<dbReference type="KEGG" id="sper:EW093_05720"/>
<gene>
    <name evidence="1" type="ORF">EW093_05720</name>
</gene>
<organism evidence="1 2">
    <name type="scientific">Thiospirochaeta perfilievii</name>
    <dbReference type="NCBI Taxonomy" id="252967"/>
    <lineage>
        <taxon>Bacteria</taxon>
        <taxon>Pseudomonadati</taxon>
        <taxon>Spirochaetota</taxon>
        <taxon>Spirochaetia</taxon>
        <taxon>Spirochaetales</taxon>
        <taxon>Spirochaetaceae</taxon>
        <taxon>Thiospirochaeta</taxon>
    </lineage>
</organism>
<evidence type="ECO:0000313" key="2">
    <source>
        <dbReference type="Proteomes" id="UP000323824"/>
    </source>
</evidence>
<reference evidence="1 2" key="2">
    <citation type="submission" date="2019-09" db="EMBL/GenBank/DDBJ databases">
        <title>Complete Genome Sequence and Methylome Analysis of free living Spirochaetas.</title>
        <authorList>
            <person name="Leshcheva N."/>
            <person name="Mikheeva N."/>
        </authorList>
    </citation>
    <scope>NUCLEOTIDE SEQUENCE [LARGE SCALE GENOMIC DNA]</scope>
    <source>
        <strain evidence="1 2">P</strain>
    </source>
</reference>
<proteinExistence type="predicted"/>
<dbReference type="AlphaFoldDB" id="A0A5C1Q812"/>